<keyword evidence="4" id="KW-0347">Helicase</keyword>
<dbReference type="PROSITE" id="PS51192">
    <property type="entry name" value="HELICASE_ATP_BIND_1"/>
    <property type="match status" value="1"/>
</dbReference>
<gene>
    <name evidence="4" type="ORF">G7058_08050</name>
</gene>
<dbReference type="KEGG" id="jpo:G7058_08050"/>
<dbReference type="InterPro" id="IPR001650">
    <property type="entry name" value="Helicase_C-like"/>
</dbReference>
<proteinExistence type="predicted"/>
<feature type="domain" description="Helicase ATP-binding" evidence="2">
    <location>
        <begin position="357"/>
        <end position="532"/>
    </location>
</feature>
<dbReference type="GeneID" id="94553232"/>
<dbReference type="GO" id="GO:0016787">
    <property type="term" value="F:hydrolase activity"/>
    <property type="evidence" value="ECO:0007669"/>
    <property type="project" value="UniProtKB-KW"/>
</dbReference>
<dbReference type="PROSITE" id="PS51194">
    <property type="entry name" value="HELICASE_CTER"/>
    <property type="match status" value="1"/>
</dbReference>
<dbReference type="InterPro" id="IPR049730">
    <property type="entry name" value="SNF2/RAD54-like_C"/>
</dbReference>
<reference evidence="4 5" key="1">
    <citation type="journal article" date="2017" name="Int. J. Syst. Evol. Microbiol.">
        <title>Jeotgalibaca porci sp. nov. and Jeotgalibaca arthritidis sp. nov., isolated from pigs, and emended description of the genus Jeotgalibaca.</title>
        <authorList>
            <person name="Zamora L."/>
            <person name="Perez-Sancho M."/>
            <person name="Dominguez L."/>
            <person name="Fernandez-Garayzabal J.F."/>
            <person name="Vela A.I."/>
        </authorList>
    </citation>
    <scope>NUCLEOTIDE SEQUENCE [LARGE SCALE GENOMIC DNA]</scope>
    <source>
        <strain evidence="4 5">CCUG 69148</strain>
    </source>
</reference>
<dbReference type="Gene3D" id="3.40.50.10810">
    <property type="entry name" value="Tandem AAA-ATPase domain"/>
    <property type="match status" value="1"/>
</dbReference>
<sequence length="863" mass="100722">MLKSLQNDIKGSYNSLSNDIPREFYNPILAKSKEYKRVSGYFSSKALSLYSEGLDRLAENNGKMKLIISQDISQGDYNQIKEGYRLRSQDERLTDVDKKRLGNLAFLIASNRADIKFGFVNNGLFHTKWGLFEDERGDKVYFNGSLNETARGIENNYDSFDVDFSWDTSVNVRERITQKTTEFDILWNNLHDVIKVKNANDVIYELIGNYNIGKIQKNYTLESNMVVFDMDADNFYLIDKTNEETIGKKSFKNKLIYYVDDEKGYPYFRGDFDYKTVEKIIDNAQKQTIKNGYEFIITPEVKRFINSQRYSINEYRKSGLTLKEMDLAIWGEEFREFSEIVSDEVVRPMKKAQLQAAMYMLTQKRAANFSVPGSGKTAMVLSIFAYLNSIKKKTPIKRILVICPINAFMSWIDEFKFVFGSKKQLKQLSVHDEKVNGNIYAFETFWVDSNLVLVNYESLNKFQDSIIKCLETTKDTMIVYDEVHRVKGIESKRAISALEIADKADYRYVLTGTPIPNSYLDIYNFLNILYKNEYNSYFGFDYKLLNNPDQYEIEEINEKLKPYYWRTSKEDLGVPKAEADHIIEVRPSQEQERLSQIIYTKTENSLAVWIRMIQLSTNPELINQVINYNDLGYSDADTFEDESYDQMGERFRKELEESIHNASVGEVKDWDLSKIESPKFTRGIDLVLELVREGKKVVVWGLFVDTLKKITKSLEKHGIKVGLIYGGTPKEERENMINTFKESNESITVLVSNPNTLGESVSLHTVAHDAVYFEYNYNLTFMLQSRDRIHRLGLKKDDKTNYYYLMTVSDKEMFNFIDQKIYTRLNEKSERMIAAIDGEFLIPEFEDDEIEEMKRIIYSERGY</sequence>
<keyword evidence="1" id="KW-0378">Hydrolase</keyword>
<dbReference type="InterPro" id="IPR027417">
    <property type="entry name" value="P-loop_NTPase"/>
</dbReference>
<dbReference type="GO" id="GO:0005524">
    <property type="term" value="F:ATP binding"/>
    <property type="evidence" value="ECO:0007669"/>
    <property type="project" value="InterPro"/>
</dbReference>
<keyword evidence="4" id="KW-0547">Nucleotide-binding</keyword>
<dbReference type="CDD" id="cd18793">
    <property type="entry name" value="SF2_C_SNF"/>
    <property type="match status" value="1"/>
</dbReference>
<accession>A0A6G7WIF5</accession>
<dbReference type="SMART" id="SM00487">
    <property type="entry name" value="DEXDc"/>
    <property type="match status" value="1"/>
</dbReference>
<protein>
    <submittedName>
        <fullName evidence="4">DEAD/DEAH box helicase family protein</fullName>
    </submittedName>
</protein>
<dbReference type="Pfam" id="PF00271">
    <property type="entry name" value="Helicase_C"/>
    <property type="match status" value="1"/>
</dbReference>
<dbReference type="RefSeq" id="WP_166063043.1">
    <property type="nucleotide sequence ID" value="NZ_CP049889.1"/>
</dbReference>
<dbReference type="Gene3D" id="3.40.50.300">
    <property type="entry name" value="P-loop containing nucleotide triphosphate hydrolases"/>
    <property type="match status" value="1"/>
</dbReference>
<evidence type="ECO:0000259" key="3">
    <source>
        <dbReference type="PROSITE" id="PS51194"/>
    </source>
</evidence>
<evidence type="ECO:0000256" key="1">
    <source>
        <dbReference type="ARBA" id="ARBA00022801"/>
    </source>
</evidence>
<organism evidence="4 5">
    <name type="scientific">Jeotgalibaca porci</name>
    <dbReference type="NCBI Taxonomy" id="1868793"/>
    <lineage>
        <taxon>Bacteria</taxon>
        <taxon>Bacillati</taxon>
        <taxon>Bacillota</taxon>
        <taxon>Bacilli</taxon>
        <taxon>Lactobacillales</taxon>
        <taxon>Carnobacteriaceae</taxon>
        <taxon>Jeotgalibaca</taxon>
    </lineage>
</organism>
<dbReference type="InterPro" id="IPR038718">
    <property type="entry name" value="SNF2-like_sf"/>
</dbReference>
<feature type="domain" description="Helicase C-terminal" evidence="3">
    <location>
        <begin position="683"/>
        <end position="837"/>
    </location>
</feature>
<dbReference type="SUPFAM" id="SSF52540">
    <property type="entry name" value="P-loop containing nucleoside triphosphate hydrolases"/>
    <property type="match status" value="2"/>
</dbReference>
<dbReference type="CDD" id="cd09179">
    <property type="entry name" value="PLDc_N_DEXD_a"/>
    <property type="match status" value="1"/>
</dbReference>
<dbReference type="Pfam" id="PF00176">
    <property type="entry name" value="SNF2-rel_dom"/>
    <property type="match status" value="1"/>
</dbReference>
<dbReference type="Gene3D" id="3.30.870.10">
    <property type="entry name" value="Endonuclease Chain A"/>
    <property type="match status" value="1"/>
</dbReference>
<evidence type="ECO:0000259" key="2">
    <source>
        <dbReference type="PROSITE" id="PS51192"/>
    </source>
</evidence>
<dbReference type="Proteomes" id="UP000501830">
    <property type="component" value="Chromosome"/>
</dbReference>
<dbReference type="AlphaFoldDB" id="A0A6G7WIF5"/>
<dbReference type="EMBL" id="CP049889">
    <property type="protein sequence ID" value="QIK51981.1"/>
    <property type="molecule type" value="Genomic_DNA"/>
</dbReference>
<dbReference type="PANTHER" id="PTHR10799">
    <property type="entry name" value="SNF2/RAD54 HELICASE FAMILY"/>
    <property type="match status" value="1"/>
</dbReference>
<evidence type="ECO:0000313" key="4">
    <source>
        <dbReference type="EMBL" id="QIK51981.1"/>
    </source>
</evidence>
<dbReference type="InterPro" id="IPR014001">
    <property type="entry name" value="Helicase_ATP-bd"/>
</dbReference>
<dbReference type="GO" id="GO:0004386">
    <property type="term" value="F:helicase activity"/>
    <property type="evidence" value="ECO:0007669"/>
    <property type="project" value="UniProtKB-KW"/>
</dbReference>
<keyword evidence="5" id="KW-1185">Reference proteome</keyword>
<dbReference type="InterPro" id="IPR000330">
    <property type="entry name" value="SNF2_N"/>
</dbReference>
<name>A0A6G7WIF5_9LACT</name>
<dbReference type="SMART" id="SM00490">
    <property type="entry name" value="HELICc"/>
    <property type="match status" value="1"/>
</dbReference>
<evidence type="ECO:0000313" key="5">
    <source>
        <dbReference type="Proteomes" id="UP000501830"/>
    </source>
</evidence>
<keyword evidence="4" id="KW-0067">ATP-binding</keyword>